<accession>A0A9P1D6J8</accession>
<evidence type="ECO:0000313" key="3">
    <source>
        <dbReference type="EMBL" id="CAL4792525.1"/>
    </source>
</evidence>
<dbReference type="OrthoDB" id="441480at2759"/>
<dbReference type="EMBL" id="CAMXCT030003580">
    <property type="protein sequence ID" value="CAL4792525.1"/>
    <property type="molecule type" value="Genomic_DNA"/>
</dbReference>
<feature type="signal peptide" evidence="1">
    <location>
        <begin position="1"/>
        <end position="30"/>
    </location>
</feature>
<evidence type="ECO:0000313" key="4">
    <source>
        <dbReference type="Proteomes" id="UP001152797"/>
    </source>
</evidence>
<dbReference type="EMBL" id="CAMXCT010003580">
    <property type="protein sequence ID" value="CAI4005213.1"/>
    <property type="molecule type" value="Genomic_DNA"/>
</dbReference>
<gene>
    <name evidence="2" type="ORF">C1SCF055_LOCUS30957</name>
</gene>
<evidence type="ECO:0000313" key="2">
    <source>
        <dbReference type="EMBL" id="CAI4005213.1"/>
    </source>
</evidence>
<protein>
    <submittedName>
        <fullName evidence="3">Tc1-like transposase DDE domain-containing protein</fullName>
    </submittedName>
</protein>
<dbReference type="EMBL" id="CAMXCT020003580">
    <property type="protein sequence ID" value="CAL1158588.1"/>
    <property type="molecule type" value="Genomic_DNA"/>
</dbReference>
<name>A0A9P1D6J8_9DINO</name>
<evidence type="ECO:0000256" key="1">
    <source>
        <dbReference type="SAM" id="SignalP"/>
    </source>
</evidence>
<dbReference type="Proteomes" id="UP001152797">
    <property type="component" value="Unassembled WGS sequence"/>
</dbReference>
<dbReference type="AlphaFoldDB" id="A0A9P1D6J8"/>
<organism evidence="2">
    <name type="scientific">Cladocopium goreaui</name>
    <dbReference type="NCBI Taxonomy" id="2562237"/>
    <lineage>
        <taxon>Eukaryota</taxon>
        <taxon>Sar</taxon>
        <taxon>Alveolata</taxon>
        <taxon>Dinophyceae</taxon>
        <taxon>Suessiales</taxon>
        <taxon>Symbiodiniaceae</taxon>
        <taxon>Cladocopium</taxon>
    </lineage>
</organism>
<sequence length="467" mass="51886">MVSHLQLCQRALVSALLAVAAVLNVEPSVSRDSDPPCLRAAYGTVLRKARGRTDGEALTRLRAAKVSWEQALNHKGPQGRPASNEAVYRIECSAVLLTYQSFTSLDQWRRFANCVKANAPLGTGLVEAVADTSPSGAVEHVAHRCSLGLDFQNQRKVVILRDVQGLSFVDIAAQVKNLAGKQPSPRTCCQYYKQFSVSRGRKKTAYNNCGRRPWKLTTATQGFVLRSLRRMRKQGMCTTKSLQAELARARGVAVDQSTIRKFLQAQGYRWLPRGQKRKYTPQQMSERKAFAEAVVALGPCRLRQKLSFSMDGCVLTMPPKNLTERLNYLHSGQTHMWRLKSERLEPSLAGQDCFAKQSPLDRCIPLWGGLSEGGFATVVFHAKKKLTKAEWIRVLQAGKVASAIKSLRPVKKDALKKRPWIGKWAYKTRIKNLLKSAHAQNAAKRIAKGYIKTCREVVRKGGAASSG</sequence>
<keyword evidence="4" id="KW-1185">Reference proteome</keyword>
<reference evidence="3 4" key="2">
    <citation type="submission" date="2024-05" db="EMBL/GenBank/DDBJ databases">
        <authorList>
            <person name="Chen Y."/>
            <person name="Shah S."/>
            <person name="Dougan E. K."/>
            <person name="Thang M."/>
            <person name="Chan C."/>
        </authorList>
    </citation>
    <scope>NUCLEOTIDE SEQUENCE [LARGE SCALE GENOMIC DNA]</scope>
</reference>
<keyword evidence="1" id="KW-0732">Signal</keyword>
<comment type="caution">
    <text evidence="2">The sequence shown here is derived from an EMBL/GenBank/DDBJ whole genome shotgun (WGS) entry which is preliminary data.</text>
</comment>
<feature type="chain" id="PRO_5043271065" evidence="1">
    <location>
        <begin position="31"/>
        <end position="467"/>
    </location>
</feature>
<reference evidence="2" key="1">
    <citation type="submission" date="2022-10" db="EMBL/GenBank/DDBJ databases">
        <authorList>
            <person name="Chen Y."/>
            <person name="Dougan E. K."/>
            <person name="Chan C."/>
            <person name="Rhodes N."/>
            <person name="Thang M."/>
        </authorList>
    </citation>
    <scope>NUCLEOTIDE SEQUENCE</scope>
</reference>
<proteinExistence type="predicted"/>